<dbReference type="InterPro" id="IPR036875">
    <property type="entry name" value="Znf_CCHC_sf"/>
</dbReference>
<keyword evidence="1" id="KW-0863">Zinc-finger</keyword>
<evidence type="ECO:0000256" key="2">
    <source>
        <dbReference type="SAM" id="MobiDB-lite"/>
    </source>
</evidence>
<dbReference type="SMART" id="SM00343">
    <property type="entry name" value="ZnF_C2HC"/>
    <property type="match status" value="2"/>
</dbReference>
<organism evidence="4 5">
    <name type="scientific">Tanacetum coccineum</name>
    <dbReference type="NCBI Taxonomy" id="301880"/>
    <lineage>
        <taxon>Eukaryota</taxon>
        <taxon>Viridiplantae</taxon>
        <taxon>Streptophyta</taxon>
        <taxon>Embryophyta</taxon>
        <taxon>Tracheophyta</taxon>
        <taxon>Spermatophyta</taxon>
        <taxon>Magnoliopsida</taxon>
        <taxon>eudicotyledons</taxon>
        <taxon>Gunneridae</taxon>
        <taxon>Pentapetalae</taxon>
        <taxon>asterids</taxon>
        <taxon>campanulids</taxon>
        <taxon>Asterales</taxon>
        <taxon>Asteraceae</taxon>
        <taxon>Asteroideae</taxon>
        <taxon>Anthemideae</taxon>
        <taxon>Anthemidinae</taxon>
        <taxon>Tanacetum</taxon>
    </lineage>
</organism>
<keyword evidence="1" id="KW-0862">Zinc</keyword>
<keyword evidence="4" id="KW-0548">Nucleotidyltransferase</keyword>
<dbReference type="SUPFAM" id="SSF57756">
    <property type="entry name" value="Retrovirus zinc finger-like domains"/>
    <property type="match status" value="1"/>
</dbReference>
<accession>A0ABQ5IJJ4</accession>
<dbReference type="PROSITE" id="PS50158">
    <property type="entry name" value="ZF_CCHC"/>
    <property type="match status" value="1"/>
</dbReference>
<reference evidence="4" key="2">
    <citation type="submission" date="2022-01" db="EMBL/GenBank/DDBJ databases">
        <authorList>
            <person name="Yamashiro T."/>
            <person name="Shiraishi A."/>
            <person name="Satake H."/>
            <person name="Nakayama K."/>
        </authorList>
    </citation>
    <scope>NUCLEOTIDE SEQUENCE</scope>
</reference>
<feature type="domain" description="CCHC-type" evidence="3">
    <location>
        <begin position="151"/>
        <end position="166"/>
    </location>
</feature>
<dbReference type="Proteomes" id="UP001151760">
    <property type="component" value="Unassembled WGS sequence"/>
</dbReference>
<protein>
    <submittedName>
        <fullName evidence="4">Reverse transcriptase domain-containing protein</fullName>
    </submittedName>
</protein>
<evidence type="ECO:0000313" key="4">
    <source>
        <dbReference type="EMBL" id="GJU00211.1"/>
    </source>
</evidence>
<keyword evidence="4" id="KW-0695">RNA-directed DNA polymerase</keyword>
<proteinExistence type="predicted"/>
<keyword evidence="5" id="KW-1185">Reference proteome</keyword>
<dbReference type="GO" id="GO:0003964">
    <property type="term" value="F:RNA-directed DNA polymerase activity"/>
    <property type="evidence" value="ECO:0007669"/>
    <property type="project" value="UniProtKB-KW"/>
</dbReference>
<evidence type="ECO:0000256" key="1">
    <source>
        <dbReference type="PROSITE-ProRule" id="PRU00047"/>
    </source>
</evidence>
<dbReference type="InterPro" id="IPR001878">
    <property type="entry name" value="Znf_CCHC"/>
</dbReference>
<reference evidence="4" key="1">
    <citation type="journal article" date="2022" name="Int. J. Mol. Sci.">
        <title>Draft Genome of Tanacetum Coccineum: Genomic Comparison of Closely Related Tanacetum-Family Plants.</title>
        <authorList>
            <person name="Yamashiro T."/>
            <person name="Shiraishi A."/>
            <person name="Nakayama K."/>
            <person name="Satake H."/>
        </authorList>
    </citation>
    <scope>NUCLEOTIDE SEQUENCE</scope>
</reference>
<name>A0ABQ5IJJ4_9ASTR</name>
<gene>
    <name evidence="4" type="ORF">Tco_1110549</name>
</gene>
<sequence length="194" mass="21805">MSTMNQRMSFEKIEQMLALREANAIETIAIYEAKTRVACDLMNRVERQKDKVAENASNKRKWEGNHGGSSSQQQNKGHKVIRAHTAEPSNKKGYAGNLPLCNKCKFHHTGSCAAKCGNSKRVGHQTRDCRTPIPRAKQRPSMAKQKAEVICYECGRLGHYKNGCPEKKNQNQVNKQWKGKIYGDSSVMANNVNV</sequence>
<dbReference type="EMBL" id="BQNB010020841">
    <property type="protein sequence ID" value="GJU00211.1"/>
    <property type="molecule type" value="Genomic_DNA"/>
</dbReference>
<keyword evidence="4" id="KW-0808">Transferase</keyword>
<evidence type="ECO:0000259" key="3">
    <source>
        <dbReference type="PROSITE" id="PS50158"/>
    </source>
</evidence>
<feature type="region of interest" description="Disordered" evidence="2">
    <location>
        <begin position="50"/>
        <end position="80"/>
    </location>
</feature>
<dbReference type="Gene3D" id="4.10.60.10">
    <property type="entry name" value="Zinc finger, CCHC-type"/>
    <property type="match status" value="1"/>
</dbReference>
<keyword evidence="1" id="KW-0479">Metal-binding</keyword>
<comment type="caution">
    <text evidence="4">The sequence shown here is derived from an EMBL/GenBank/DDBJ whole genome shotgun (WGS) entry which is preliminary data.</text>
</comment>
<evidence type="ECO:0000313" key="5">
    <source>
        <dbReference type="Proteomes" id="UP001151760"/>
    </source>
</evidence>